<dbReference type="AlphaFoldDB" id="A0ABD1RL22"/>
<comment type="subcellular location">
    <subcellularLocation>
        <location evidence="1">Nucleus</location>
    </subcellularLocation>
</comment>
<dbReference type="PANTHER" id="PTHR12565">
    <property type="entry name" value="STEROL REGULATORY ELEMENT-BINDING PROTEIN"/>
    <property type="match status" value="1"/>
</dbReference>
<dbReference type="SMART" id="SM00353">
    <property type="entry name" value="HLH"/>
    <property type="match status" value="1"/>
</dbReference>
<keyword evidence="4" id="KW-0539">Nucleus</keyword>
<evidence type="ECO:0000256" key="5">
    <source>
        <dbReference type="SAM" id="MobiDB-lite"/>
    </source>
</evidence>
<dbReference type="Gene3D" id="4.10.280.10">
    <property type="entry name" value="Helix-loop-helix DNA-binding domain"/>
    <property type="match status" value="1"/>
</dbReference>
<dbReference type="PROSITE" id="PS50888">
    <property type="entry name" value="BHLH"/>
    <property type="match status" value="1"/>
</dbReference>
<evidence type="ECO:0000259" key="6">
    <source>
        <dbReference type="PROSITE" id="PS50888"/>
    </source>
</evidence>
<sequence length="422" mass="45952">MDSEDNVDKGFQQRKGDSILNCASSGIVTNSIYEKVPGIGMSSQSMFKSTNEVDPFYGSGWDSIVSLNPSGNFGGSSVVAQNEFANSHYSVVLENQTVNFPSESGLVDMVPKIPSFGSGSYSEMVSSFRMPECGPITESGCHPNYARSNIGGVERALTNIADAREHCQNSEDGILGVSPNGKRKRKASMGASTKNVEVEHQKDPSGDTSEFPKEDDDKKQKFEQNVGANLRNKQAVKQAKDNSMTAEPSKENYIHVRAKRGHATNSHSLAERVRRERISERMRLLQELVPGCNKITGKAVMLDEIINYVQSLQQQVEFLSMKLATVNPELDADIERILSKDILQFRSNNPATHGIGSGLSSPHPFMGFSPGTFPGVPGSNPPYHPLPQTLWNNDLQSILQMGCDANPPGSNLGPNGLSKMEL</sequence>
<dbReference type="EMBL" id="JBFOLJ010000012">
    <property type="protein sequence ID" value="KAL2489109.1"/>
    <property type="molecule type" value="Genomic_DNA"/>
</dbReference>
<dbReference type="CDD" id="cd18919">
    <property type="entry name" value="bHLH_AtBPE_like"/>
    <property type="match status" value="1"/>
</dbReference>
<accession>A0ABD1RL22</accession>
<evidence type="ECO:0000256" key="1">
    <source>
        <dbReference type="ARBA" id="ARBA00004123"/>
    </source>
</evidence>
<dbReference type="PANTHER" id="PTHR12565:SF312">
    <property type="entry name" value="TRANSCRIPTION FACTOR BHLH74"/>
    <property type="match status" value="1"/>
</dbReference>
<evidence type="ECO:0000256" key="4">
    <source>
        <dbReference type="ARBA" id="ARBA00023242"/>
    </source>
</evidence>
<organism evidence="7 8">
    <name type="scientific">Forsythia ovata</name>
    <dbReference type="NCBI Taxonomy" id="205694"/>
    <lineage>
        <taxon>Eukaryota</taxon>
        <taxon>Viridiplantae</taxon>
        <taxon>Streptophyta</taxon>
        <taxon>Embryophyta</taxon>
        <taxon>Tracheophyta</taxon>
        <taxon>Spermatophyta</taxon>
        <taxon>Magnoliopsida</taxon>
        <taxon>eudicotyledons</taxon>
        <taxon>Gunneridae</taxon>
        <taxon>Pentapetalae</taxon>
        <taxon>asterids</taxon>
        <taxon>lamiids</taxon>
        <taxon>Lamiales</taxon>
        <taxon>Oleaceae</taxon>
        <taxon>Forsythieae</taxon>
        <taxon>Forsythia</taxon>
    </lineage>
</organism>
<dbReference type="GO" id="GO:0006355">
    <property type="term" value="P:regulation of DNA-templated transcription"/>
    <property type="evidence" value="ECO:0007669"/>
    <property type="project" value="UniProtKB-ARBA"/>
</dbReference>
<reference evidence="8" key="1">
    <citation type="submission" date="2024-07" db="EMBL/GenBank/DDBJ databases">
        <title>Two chromosome-level genome assemblies of Korean endemic species Abeliophyllum distichum and Forsythia ovata (Oleaceae).</title>
        <authorList>
            <person name="Jang H."/>
        </authorList>
    </citation>
    <scope>NUCLEOTIDE SEQUENCE [LARGE SCALE GENOMIC DNA]</scope>
</reference>
<feature type="region of interest" description="Disordered" evidence="5">
    <location>
        <begin position="403"/>
        <end position="422"/>
    </location>
</feature>
<evidence type="ECO:0000256" key="3">
    <source>
        <dbReference type="ARBA" id="ARBA00023163"/>
    </source>
</evidence>
<dbReference type="GO" id="GO:0005634">
    <property type="term" value="C:nucleus"/>
    <property type="evidence" value="ECO:0007669"/>
    <property type="project" value="UniProtKB-SubCell"/>
</dbReference>
<feature type="domain" description="BHLH" evidence="6">
    <location>
        <begin position="262"/>
        <end position="312"/>
    </location>
</feature>
<dbReference type="SUPFAM" id="SSF47459">
    <property type="entry name" value="HLH, helix-loop-helix DNA-binding domain"/>
    <property type="match status" value="1"/>
</dbReference>
<proteinExistence type="predicted"/>
<evidence type="ECO:0000256" key="2">
    <source>
        <dbReference type="ARBA" id="ARBA00023015"/>
    </source>
</evidence>
<dbReference type="FunFam" id="4.10.280.10:FF:000002">
    <property type="entry name" value="Basic helix-loop-helix transcription factor"/>
    <property type="match status" value="1"/>
</dbReference>
<keyword evidence="8" id="KW-1185">Reference proteome</keyword>
<protein>
    <submittedName>
        <fullName evidence="7">Transcription factor bHLH</fullName>
    </submittedName>
</protein>
<keyword evidence="2" id="KW-0805">Transcription regulation</keyword>
<keyword evidence="3" id="KW-0804">Transcription</keyword>
<dbReference type="InterPro" id="IPR024097">
    <property type="entry name" value="bHLH_ZIP_TF"/>
</dbReference>
<name>A0ABD1RL22_9LAMI</name>
<evidence type="ECO:0000313" key="7">
    <source>
        <dbReference type="EMBL" id="KAL2489109.1"/>
    </source>
</evidence>
<comment type="caution">
    <text evidence="7">The sequence shown here is derived from an EMBL/GenBank/DDBJ whole genome shotgun (WGS) entry which is preliminary data.</text>
</comment>
<feature type="compositionally biased region" description="Basic and acidic residues" evidence="5">
    <location>
        <begin position="196"/>
        <end position="219"/>
    </location>
</feature>
<evidence type="ECO:0000313" key="8">
    <source>
        <dbReference type="Proteomes" id="UP001604277"/>
    </source>
</evidence>
<dbReference type="Pfam" id="PF00010">
    <property type="entry name" value="HLH"/>
    <property type="match status" value="1"/>
</dbReference>
<dbReference type="InterPro" id="IPR011598">
    <property type="entry name" value="bHLH_dom"/>
</dbReference>
<gene>
    <name evidence="7" type="ORF">Fot_42401</name>
</gene>
<feature type="region of interest" description="Disordered" evidence="5">
    <location>
        <begin position="171"/>
        <end position="219"/>
    </location>
</feature>
<dbReference type="Proteomes" id="UP001604277">
    <property type="component" value="Unassembled WGS sequence"/>
</dbReference>
<dbReference type="InterPro" id="IPR036638">
    <property type="entry name" value="HLH_DNA-bd_sf"/>
</dbReference>